<dbReference type="EMBL" id="PQXJ01000228">
    <property type="protein sequence ID" value="TGO56211.1"/>
    <property type="molecule type" value="Genomic_DNA"/>
</dbReference>
<evidence type="ECO:0000313" key="2">
    <source>
        <dbReference type="Proteomes" id="UP000297452"/>
    </source>
</evidence>
<keyword evidence="2" id="KW-1185">Reference proteome</keyword>
<evidence type="ECO:0000313" key="1">
    <source>
        <dbReference type="EMBL" id="TGO56211.1"/>
    </source>
</evidence>
<organism evidence="1 2">
    <name type="scientific">Botryotinia narcissicola</name>
    <dbReference type="NCBI Taxonomy" id="278944"/>
    <lineage>
        <taxon>Eukaryota</taxon>
        <taxon>Fungi</taxon>
        <taxon>Dikarya</taxon>
        <taxon>Ascomycota</taxon>
        <taxon>Pezizomycotina</taxon>
        <taxon>Leotiomycetes</taxon>
        <taxon>Helotiales</taxon>
        <taxon>Sclerotiniaceae</taxon>
        <taxon>Botryotinia</taxon>
    </lineage>
</organism>
<proteinExistence type="predicted"/>
<gene>
    <name evidence="1" type="ORF">BOTNAR_0228g00100</name>
</gene>
<dbReference type="Proteomes" id="UP000297452">
    <property type="component" value="Unassembled WGS sequence"/>
</dbReference>
<accession>A0A4Z1I3Q0</accession>
<reference evidence="1 2" key="1">
    <citation type="submission" date="2017-12" db="EMBL/GenBank/DDBJ databases">
        <title>Comparative genomics of Botrytis spp.</title>
        <authorList>
            <person name="Valero-Jimenez C.A."/>
            <person name="Tapia P."/>
            <person name="Veloso J."/>
            <person name="Silva-Moreno E."/>
            <person name="Staats M."/>
            <person name="Valdes J.H."/>
            <person name="Van Kan J.A.L."/>
        </authorList>
    </citation>
    <scope>NUCLEOTIDE SEQUENCE [LARGE SCALE GENOMIC DNA]</scope>
    <source>
        <strain evidence="1 2">MUCL2120</strain>
    </source>
</reference>
<protein>
    <submittedName>
        <fullName evidence="1">Uncharacterized protein</fullName>
    </submittedName>
</protein>
<comment type="caution">
    <text evidence="1">The sequence shown here is derived from an EMBL/GenBank/DDBJ whole genome shotgun (WGS) entry which is preliminary data.</text>
</comment>
<name>A0A4Z1I3Q0_9HELO</name>
<sequence>MNDSLRGKIPPCLTTAVVQEYETTHSRILTYSREVDLAQNYISVFTYSGKFHPVCQAMFAEQELSAKAIRNMSSNYNLQKKLCTRDHA</sequence>
<dbReference type="AlphaFoldDB" id="A0A4Z1I3Q0"/>